<dbReference type="PANTHER" id="PTHR30632:SF0">
    <property type="entry name" value="SULFATE-BINDING PROTEIN"/>
    <property type="match status" value="1"/>
</dbReference>
<dbReference type="GO" id="GO:0015689">
    <property type="term" value="P:molybdate ion transport"/>
    <property type="evidence" value="ECO:0007669"/>
    <property type="project" value="InterPro"/>
</dbReference>
<dbReference type="Gene3D" id="3.40.190.10">
    <property type="entry name" value="Periplasmic binding protein-like II"/>
    <property type="match status" value="2"/>
</dbReference>
<dbReference type="SUPFAM" id="SSF53850">
    <property type="entry name" value="Periplasmic binding protein-like II"/>
    <property type="match status" value="1"/>
</dbReference>
<feature type="binding site" evidence="5">
    <location>
        <position position="190"/>
    </location>
    <ligand>
        <name>molybdate</name>
        <dbReference type="ChEBI" id="CHEBI:36264"/>
    </ligand>
</feature>
<keyword evidence="3 5" id="KW-0479">Metal-binding</keyword>
<evidence type="ECO:0000256" key="2">
    <source>
        <dbReference type="ARBA" id="ARBA00022505"/>
    </source>
</evidence>
<dbReference type="STRING" id="573061.Clocel_1529"/>
<dbReference type="NCBIfam" id="TIGR01256">
    <property type="entry name" value="modA"/>
    <property type="match status" value="1"/>
</dbReference>
<protein>
    <submittedName>
        <fullName evidence="7">Molybdenum ABC transporter, periplasmic molybdate-binding protein</fullName>
    </submittedName>
</protein>
<feature type="binding site" evidence="5">
    <location>
        <position position="53"/>
    </location>
    <ligand>
        <name>molybdate</name>
        <dbReference type="ChEBI" id="CHEBI:36264"/>
    </ligand>
</feature>
<evidence type="ECO:0000256" key="1">
    <source>
        <dbReference type="ARBA" id="ARBA00009175"/>
    </source>
</evidence>
<feature type="signal peptide" evidence="6">
    <location>
        <begin position="1"/>
        <end position="24"/>
    </location>
</feature>
<dbReference type="PIRSF" id="PIRSF004846">
    <property type="entry name" value="ModA"/>
    <property type="match status" value="1"/>
</dbReference>
<evidence type="ECO:0000256" key="5">
    <source>
        <dbReference type="PIRSR" id="PIRSR004846-1"/>
    </source>
</evidence>
<dbReference type="InterPro" id="IPR005950">
    <property type="entry name" value="ModA"/>
</dbReference>
<keyword evidence="8" id="KW-1185">Reference proteome</keyword>
<dbReference type="AlphaFoldDB" id="D9SWR6"/>
<dbReference type="eggNOG" id="COG0725">
    <property type="taxonomic scope" value="Bacteria"/>
</dbReference>
<dbReference type="PANTHER" id="PTHR30632">
    <property type="entry name" value="MOLYBDATE-BINDING PERIPLASMIC PROTEIN"/>
    <property type="match status" value="1"/>
</dbReference>
<dbReference type="Proteomes" id="UP000002730">
    <property type="component" value="Chromosome"/>
</dbReference>
<name>D9SWR6_CLOC7</name>
<evidence type="ECO:0000313" key="7">
    <source>
        <dbReference type="EMBL" id="ADL51277.1"/>
    </source>
</evidence>
<comment type="similarity">
    <text evidence="1">Belongs to the bacterial solute-binding protein ModA family.</text>
</comment>
<dbReference type="OrthoDB" id="9785015at2"/>
<organism evidence="7 8">
    <name type="scientific">Clostridium cellulovorans (strain ATCC 35296 / DSM 3052 / OCM 3 / 743B)</name>
    <dbReference type="NCBI Taxonomy" id="573061"/>
    <lineage>
        <taxon>Bacteria</taxon>
        <taxon>Bacillati</taxon>
        <taxon>Bacillota</taxon>
        <taxon>Clostridia</taxon>
        <taxon>Eubacteriales</taxon>
        <taxon>Clostridiaceae</taxon>
        <taxon>Clostridium</taxon>
    </lineage>
</organism>
<dbReference type="KEGG" id="ccb:Clocel_1529"/>
<evidence type="ECO:0000256" key="6">
    <source>
        <dbReference type="SAM" id="SignalP"/>
    </source>
</evidence>
<evidence type="ECO:0000256" key="4">
    <source>
        <dbReference type="ARBA" id="ARBA00022729"/>
    </source>
</evidence>
<keyword evidence="4 6" id="KW-0732">Signal</keyword>
<dbReference type="GO" id="GO:0046872">
    <property type="term" value="F:metal ion binding"/>
    <property type="evidence" value="ECO:0007669"/>
    <property type="project" value="UniProtKB-KW"/>
</dbReference>
<dbReference type="GO" id="GO:1901359">
    <property type="term" value="F:tungstate binding"/>
    <property type="evidence" value="ECO:0007669"/>
    <property type="project" value="UniProtKB-ARBA"/>
</dbReference>
<dbReference type="EMBL" id="CP002160">
    <property type="protein sequence ID" value="ADL51277.1"/>
    <property type="molecule type" value="Genomic_DNA"/>
</dbReference>
<keyword evidence="2 5" id="KW-0500">Molybdenum</keyword>
<dbReference type="PROSITE" id="PS51257">
    <property type="entry name" value="PROKAR_LIPOPROTEIN"/>
    <property type="match status" value="1"/>
</dbReference>
<accession>D9SWR6</accession>
<dbReference type="GO" id="GO:0030973">
    <property type="term" value="F:molybdate ion binding"/>
    <property type="evidence" value="ECO:0007669"/>
    <property type="project" value="TreeGrafter"/>
</dbReference>
<gene>
    <name evidence="7" type="ordered locus">Clocel_1529</name>
</gene>
<sequence length="273" mass="30030">MKSMKKIMKILLITVIFLMTVGCGETKTTKNTTVEATKEEGKNVNLTISAAASLKDSMEELKTTYESENKGTTITYNFAGSGSLQKQIEEGAEVDLFISAAPKQMNGLKDKGLIAEETNVNLLGNNMVLVVPKDSKLEISEFKDLTKDTLKKIALGEPSSVPVGQYAEEVFKNLGILEQVKQKAIYAKDVKEVLTWTESSNVDAGIVYETDAKTSDKVKVIATAPVDKYTKIIYPAAVLKASKNFEEAKSFLDFLKGDKAKETFEKYGFTFMP</sequence>
<evidence type="ECO:0000256" key="3">
    <source>
        <dbReference type="ARBA" id="ARBA00022723"/>
    </source>
</evidence>
<dbReference type="CDD" id="cd13537">
    <property type="entry name" value="PBP2_YvgL_like"/>
    <property type="match status" value="1"/>
</dbReference>
<dbReference type="InterPro" id="IPR050682">
    <property type="entry name" value="ModA/WtpA"/>
</dbReference>
<dbReference type="Pfam" id="PF13531">
    <property type="entry name" value="SBP_bac_11"/>
    <property type="match status" value="1"/>
</dbReference>
<feature type="binding site" evidence="5">
    <location>
        <position position="208"/>
    </location>
    <ligand>
        <name>molybdate</name>
        <dbReference type="ChEBI" id="CHEBI:36264"/>
    </ligand>
</feature>
<dbReference type="RefSeq" id="WP_010077517.1">
    <property type="nucleotide sequence ID" value="NC_014393.1"/>
</dbReference>
<reference evidence="7 8" key="1">
    <citation type="submission" date="2010-08" db="EMBL/GenBank/DDBJ databases">
        <title>Complete sequence of Clostridium cellulovorans 743B.</title>
        <authorList>
            <consortium name="US DOE Joint Genome Institute"/>
            <person name="Lucas S."/>
            <person name="Copeland A."/>
            <person name="Lapidus A."/>
            <person name="Cheng J.-F."/>
            <person name="Bruce D."/>
            <person name="Goodwin L."/>
            <person name="Pitluck S."/>
            <person name="Chertkov O."/>
            <person name="Detter J.C."/>
            <person name="Han C."/>
            <person name="Tapia R."/>
            <person name="Land M."/>
            <person name="Hauser L."/>
            <person name="Chang Y.-J."/>
            <person name="Jeffries C."/>
            <person name="Kyrpides N."/>
            <person name="Ivanova N."/>
            <person name="Mikhailova N."/>
            <person name="Hemme C.L."/>
            <person name="Woyke T."/>
        </authorList>
    </citation>
    <scope>NUCLEOTIDE SEQUENCE [LARGE SCALE GENOMIC DNA]</scope>
    <source>
        <strain evidence="8">ATCC 35296 / DSM 3052 / OCM 3 / 743B</strain>
    </source>
</reference>
<dbReference type="HOGENOM" id="CLU_065520_3_1_9"/>
<feature type="binding site" evidence="5">
    <location>
        <position position="81"/>
    </location>
    <ligand>
        <name>molybdate</name>
        <dbReference type="ChEBI" id="CHEBI:36264"/>
    </ligand>
</feature>
<proteinExistence type="inferred from homology"/>
<dbReference type="FunFam" id="3.40.190.10:FF:000035">
    <property type="entry name" value="Molybdate ABC transporter substrate-binding protein"/>
    <property type="match status" value="1"/>
</dbReference>
<evidence type="ECO:0000313" key="8">
    <source>
        <dbReference type="Proteomes" id="UP000002730"/>
    </source>
</evidence>
<dbReference type="InterPro" id="IPR041879">
    <property type="entry name" value="YvgL-like_PBP2"/>
</dbReference>
<feature type="chain" id="PRO_5039372711" evidence="6">
    <location>
        <begin position="25"/>
        <end position="273"/>
    </location>
</feature>